<feature type="non-terminal residue" evidence="1">
    <location>
        <position position="123"/>
    </location>
</feature>
<sequence length="123" mass="13572">MYGSSFTPVTGYIGAAPPPTTSRPAKGVVTRDPNFKTCVIRATNHATETSTSFAKSHYARRQAFNADNTRILVYTHGGAWHLYDANTLARIRTLSGPTDFSEPQWDPKDPRILYYIPNGGAPR</sequence>
<evidence type="ECO:0000313" key="1">
    <source>
        <dbReference type="EMBL" id="TWI12467.1"/>
    </source>
</evidence>
<reference evidence="1 2" key="1">
    <citation type="journal article" date="2015" name="Stand. Genomic Sci.">
        <title>Genomic Encyclopedia of Bacterial and Archaeal Type Strains, Phase III: the genomes of soil and plant-associated and newly described type strains.</title>
        <authorList>
            <person name="Whitman W.B."/>
            <person name="Woyke T."/>
            <person name="Klenk H.P."/>
            <person name="Zhou Y."/>
            <person name="Lilburn T.G."/>
            <person name="Beck B.J."/>
            <person name="De Vos P."/>
            <person name="Vandamme P."/>
            <person name="Eisen J.A."/>
            <person name="Garrity G."/>
            <person name="Hugenholtz P."/>
            <person name="Kyrpides N.C."/>
        </authorList>
    </citation>
    <scope>NUCLEOTIDE SEQUENCE [LARGE SCALE GENOMIC DNA]</scope>
    <source>
        <strain evidence="1 2">CGMCC 1.10136</strain>
    </source>
</reference>
<proteinExistence type="predicted"/>
<name>A0A562LXW0_9GAMM</name>
<accession>A0A562LXW0</accession>
<dbReference type="Proteomes" id="UP000316471">
    <property type="component" value="Unassembled WGS sequence"/>
</dbReference>
<dbReference type="EMBL" id="VLKP01000003">
    <property type="protein sequence ID" value="TWI12467.1"/>
    <property type="molecule type" value="Genomic_DNA"/>
</dbReference>
<keyword evidence="2" id="KW-1185">Reference proteome</keyword>
<dbReference type="SUPFAM" id="SSF82171">
    <property type="entry name" value="DPP6 N-terminal domain-like"/>
    <property type="match status" value="1"/>
</dbReference>
<comment type="caution">
    <text evidence="1">The sequence shown here is derived from an EMBL/GenBank/DDBJ whole genome shotgun (WGS) entry which is preliminary data.</text>
</comment>
<dbReference type="AlphaFoldDB" id="A0A562LXW0"/>
<evidence type="ECO:0008006" key="3">
    <source>
        <dbReference type="Google" id="ProtNLM"/>
    </source>
</evidence>
<protein>
    <recommendedName>
        <fullName evidence="3">WD40 repeat protein</fullName>
    </recommendedName>
</protein>
<evidence type="ECO:0000313" key="2">
    <source>
        <dbReference type="Proteomes" id="UP000316471"/>
    </source>
</evidence>
<gene>
    <name evidence="1" type="ORF">IP93_00808</name>
</gene>
<organism evidence="1 2">
    <name type="scientific">Aerolutibacter ruishenii</name>
    <dbReference type="NCBI Taxonomy" id="686800"/>
    <lineage>
        <taxon>Bacteria</taxon>
        <taxon>Pseudomonadati</taxon>
        <taxon>Pseudomonadota</taxon>
        <taxon>Gammaproteobacteria</taxon>
        <taxon>Lysobacterales</taxon>
        <taxon>Lysobacteraceae</taxon>
        <taxon>Aerolutibacter</taxon>
    </lineage>
</organism>